<accession>A0ABQ2BTP6</accession>
<keyword evidence="3" id="KW-1185">Reference proteome</keyword>
<sequence length="233" mass="27015">MAKTKLSLSKILISNWFITLFSTMLGVIGGLYLSNHFENKKLIDSKQNAIFMIKKELENNNEQLHIFDSISRQAYDKTSYVFSKMNPNYNIFIHKDSLNRFKEKSLGMVDNIETKPHKISRDSIQIKGDMNLEIGSKLAVLDLNDIVWNSYKQTNYMDVTSFDCVTSLEELYKLQHNNNTVNNDLMDLLTKAYFLKGEDQLADFMLQWQKALQMNSFLLNAYSSTEEILSNCN</sequence>
<reference evidence="3" key="1">
    <citation type="journal article" date="2019" name="Int. J. Syst. Evol. Microbiol.">
        <title>The Global Catalogue of Microorganisms (GCM) 10K type strain sequencing project: providing services to taxonomists for standard genome sequencing and annotation.</title>
        <authorList>
            <consortium name="The Broad Institute Genomics Platform"/>
            <consortium name="The Broad Institute Genome Sequencing Center for Infectious Disease"/>
            <person name="Wu L."/>
            <person name="Ma J."/>
        </authorList>
    </citation>
    <scope>NUCLEOTIDE SEQUENCE [LARGE SCALE GENOMIC DNA]</scope>
    <source>
        <strain evidence="3">CCM 8681</strain>
    </source>
</reference>
<dbReference type="Proteomes" id="UP000624701">
    <property type="component" value="Unassembled WGS sequence"/>
</dbReference>
<organism evidence="2 3">
    <name type="scientific">Winogradskyella haliclonae</name>
    <dbReference type="NCBI Taxonomy" id="2048558"/>
    <lineage>
        <taxon>Bacteria</taxon>
        <taxon>Pseudomonadati</taxon>
        <taxon>Bacteroidota</taxon>
        <taxon>Flavobacteriia</taxon>
        <taxon>Flavobacteriales</taxon>
        <taxon>Flavobacteriaceae</taxon>
        <taxon>Winogradskyella</taxon>
    </lineage>
</organism>
<dbReference type="RefSeq" id="WP_188372797.1">
    <property type="nucleotide sequence ID" value="NZ_BMDQ01000001.1"/>
</dbReference>
<keyword evidence="1" id="KW-0812">Transmembrane</keyword>
<evidence type="ECO:0000256" key="1">
    <source>
        <dbReference type="SAM" id="Phobius"/>
    </source>
</evidence>
<proteinExistence type="predicted"/>
<feature type="transmembrane region" description="Helical" evidence="1">
    <location>
        <begin position="12"/>
        <end position="33"/>
    </location>
</feature>
<keyword evidence="1" id="KW-1133">Transmembrane helix</keyword>
<name>A0ABQ2BTP6_9FLAO</name>
<evidence type="ECO:0000313" key="3">
    <source>
        <dbReference type="Proteomes" id="UP000624701"/>
    </source>
</evidence>
<comment type="caution">
    <text evidence="2">The sequence shown here is derived from an EMBL/GenBank/DDBJ whole genome shotgun (WGS) entry which is preliminary data.</text>
</comment>
<gene>
    <name evidence="2" type="ORF">GCM10011444_01650</name>
</gene>
<protein>
    <submittedName>
        <fullName evidence="2">Uncharacterized protein</fullName>
    </submittedName>
</protein>
<dbReference type="EMBL" id="BMDQ01000001">
    <property type="protein sequence ID" value="GGI55856.1"/>
    <property type="molecule type" value="Genomic_DNA"/>
</dbReference>
<keyword evidence="1" id="KW-0472">Membrane</keyword>
<evidence type="ECO:0000313" key="2">
    <source>
        <dbReference type="EMBL" id="GGI55856.1"/>
    </source>
</evidence>